<gene>
    <name evidence="3" type="ORF">ABMA28_011669</name>
</gene>
<feature type="domain" description="CCHC-type" evidence="2">
    <location>
        <begin position="254"/>
        <end position="270"/>
    </location>
</feature>
<feature type="region of interest" description="Disordered" evidence="1">
    <location>
        <begin position="1"/>
        <end position="38"/>
    </location>
</feature>
<feature type="compositionally biased region" description="Polar residues" evidence="1">
    <location>
        <begin position="21"/>
        <end position="38"/>
    </location>
</feature>
<evidence type="ECO:0000313" key="3">
    <source>
        <dbReference type="EMBL" id="KAL0849705.1"/>
    </source>
</evidence>
<dbReference type="InterPro" id="IPR021109">
    <property type="entry name" value="Peptidase_aspartic_dom_sf"/>
</dbReference>
<organism evidence="3 4">
    <name type="scientific">Loxostege sticticalis</name>
    <name type="common">Beet webworm moth</name>
    <dbReference type="NCBI Taxonomy" id="481309"/>
    <lineage>
        <taxon>Eukaryota</taxon>
        <taxon>Metazoa</taxon>
        <taxon>Ecdysozoa</taxon>
        <taxon>Arthropoda</taxon>
        <taxon>Hexapoda</taxon>
        <taxon>Insecta</taxon>
        <taxon>Pterygota</taxon>
        <taxon>Neoptera</taxon>
        <taxon>Endopterygota</taxon>
        <taxon>Lepidoptera</taxon>
        <taxon>Glossata</taxon>
        <taxon>Ditrysia</taxon>
        <taxon>Pyraloidea</taxon>
        <taxon>Crambidae</taxon>
        <taxon>Pyraustinae</taxon>
        <taxon>Loxostege</taxon>
    </lineage>
</organism>
<dbReference type="CDD" id="cd00303">
    <property type="entry name" value="retropepsin_like"/>
    <property type="match status" value="1"/>
</dbReference>
<dbReference type="Gene3D" id="2.40.70.10">
    <property type="entry name" value="Acid Proteases"/>
    <property type="match status" value="1"/>
</dbReference>
<dbReference type="SMART" id="SM00343">
    <property type="entry name" value="ZnF_C2HC"/>
    <property type="match status" value="3"/>
</dbReference>
<feature type="domain" description="CCHC-type" evidence="2">
    <location>
        <begin position="272"/>
        <end position="288"/>
    </location>
</feature>
<dbReference type="SUPFAM" id="SSF57756">
    <property type="entry name" value="Retrovirus zinc finger-like domains"/>
    <property type="match status" value="1"/>
</dbReference>
<comment type="caution">
    <text evidence="3">The sequence shown here is derived from an EMBL/GenBank/DDBJ whole genome shotgun (WGS) entry which is preliminary data.</text>
</comment>
<sequence length="529" mass="60248">MTSDRRHNSVHRDRFEPYQRAGTSQQSQHLSHESNTQRAKADFVSLNTPSINLNDFMNFMSSFVKSEHSQKLHYDKNMIPEFDPTIKNHRIETWISKVNECSQIYGWSDQQTSHFALPRLVGHAKKWYEGLSTINRTWSEWQQCLKRAFPSESNYGVLLSDMLERRYRSGKSLDEYYYDKMVLLSACDISGKKAVDCVIHGLDDKTIRASASSARFTQPEDLLSFLKDMCREKNDYFRSSKPKQSSIQSSSNITCTLCKKTGHYSKQCRAIICYNCKQVGHRISGCQQPLIKCETCQKVGHKTEDCYFKNKPKDKASTEKRVMAVDTTEHIDSSKYYKKCTINGKDNEVSCFIDFGSDCSLIRSDLVDSYGLTYDRGDSPIIKGVGESKLIPLGRTRFTLCIGSVKALIDAYVVQPEHLHVPILVGQNYTEQPHILVIKSHKKLEILNRDIGSELPAIENEPHVTVKLFISDDTVVNKSGAITCYTSNVTNGTLYVPGSYRFYTGCELWVQEGIYSVKDSNVNISSYPI</sequence>
<dbReference type="EMBL" id="JBEDNZ010000003">
    <property type="protein sequence ID" value="KAL0849705.1"/>
    <property type="molecule type" value="Genomic_DNA"/>
</dbReference>
<protein>
    <recommendedName>
        <fullName evidence="2">CCHC-type domain-containing protein</fullName>
    </recommendedName>
</protein>
<dbReference type="AlphaFoldDB" id="A0ABD0TK23"/>
<proteinExistence type="predicted"/>
<dbReference type="InterPro" id="IPR001878">
    <property type="entry name" value="Znf_CCHC"/>
</dbReference>
<name>A0ABD0TK23_LOXSC</name>
<dbReference type="PANTHER" id="PTHR33223">
    <property type="entry name" value="CCHC-TYPE DOMAIN-CONTAINING PROTEIN"/>
    <property type="match status" value="1"/>
</dbReference>
<evidence type="ECO:0000313" key="4">
    <source>
        <dbReference type="Proteomes" id="UP001549921"/>
    </source>
</evidence>
<dbReference type="Gene3D" id="4.10.60.10">
    <property type="entry name" value="Zinc finger, CCHC-type"/>
    <property type="match status" value="1"/>
</dbReference>
<dbReference type="Pfam" id="PF00098">
    <property type="entry name" value="zf-CCHC"/>
    <property type="match status" value="1"/>
</dbReference>
<evidence type="ECO:0000259" key="2">
    <source>
        <dbReference type="SMART" id="SM00343"/>
    </source>
</evidence>
<evidence type="ECO:0000256" key="1">
    <source>
        <dbReference type="SAM" id="MobiDB-lite"/>
    </source>
</evidence>
<dbReference type="Proteomes" id="UP001549921">
    <property type="component" value="Unassembled WGS sequence"/>
</dbReference>
<reference evidence="3 4" key="1">
    <citation type="submission" date="2024-06" db="EMBL/GenBank/DDBJ databases">
        <title>A chromosome-level genome assembly of beet webworm, Loxostege sticticalis.</title>
        <authorList>
            <person name="Zhang Y."/>
        </authorList>
    </citation>
    <scope>NUCLEOTIDE SEQUENCE [LARGE SCALE GENOMIC DNA]</scope>
    <source>
        <strain evidence="3">AQ028</strain>
        <tissue evidence="3">Male pupae</tissue>
    </source>
</reference>
<dbReference type="PANTHER" id="PTHR33223:SF6">
    <property type="entry name" value="CCHC-TYPE DOMAIN-CONTAINING PROTEIN"/>
    <property type="match status" value="1"/>
</dbReference>
<dbReference type="InterPro" id="IPR036875">
    <property type="entry name" value="Znf_CCHC_sf"/>
</dbReference>
<feature type="domain" description="CCHC-type" evidence="2">
    <location>
        <begin position="292"/>
        <end position="308"/>
    </location>
</feature>
<feature type="compositionally biased region" description="Basic and acidic residues" evidence="1">
    <location>
        <begin position="1"/>
        <end position="17"/>
    </location>
</feature>
<accession>A0ABD0TK23</accession>